<keyword evidence="1" id="KW-0732">Signal</keyword>
<dbReference type="EMBL" id="GG664143">
    <property type="protein sequence ID" value="KNC36463.1"/>
    <property type="molecule type" value="Genomic_DNA"/>
</dbReference>
<dbReference type="Proteomes" id="UP000054566">
    <property type="component" value="Unassembled WGS sequence"/>
</dbReference>
<reference evidence="3" key="1">
    <citation type="submission" date="2015-07" db="EMBL/GenBank/DDBJ databases">
        <title>Annotation of Plasmodium falciparum RAJ116.</title>
        <authorList>
            <consortium name="The Broad Institute Genome Sequencing Platform"/>
            <person name="Volkman S.K."/>
            <person name="Neafsey D.E."/>
            <person name="Dash A.P."/>
            <person name="Chitnis C.E."/>
            <person name="Hartl D.L."/>
            <person name="Young S.K."/>
            <person name="Zeng Q."/>
            <person name="Koehrsen M."/>
            <person name="Alvarado L."/>
            <person name="Berlin A."/>
            <person name="Borenstein D."/>
            <person name="Chapman S.B."/>
            <person name="Chen Z."/>
            <person name="Engels R."/>
            <person name="Freedman E."/>
            <person name="Gellesch M."/>
            <person name="Goldberg J."/>
            <person name="Griggs A."/>
            <person name="Gujja S."/>
            <person name="Heilman E.R."/>
            <person name="Heiman D.I."/>
            <person name="Howarth C."/>
            <person name="Jen D."/>
            <person name="Larson L."/>
            <person name="Mehta T."/>
            <person name="Neiman D."/>
            <person name="Park D."/>
            <person name="Pearson M."/>
            <person name="Roberts A."/>
            <person name="Saif S."/>
            <person name="Shea T."/>
            <person name="Shenoy N."/>
            <person name="Sisk P."/>
            <person name="Stolte C."/>
            <person name="Sykes S."/>
            <person name="Walk T."/>
            <person name="White J."/>
            <person name="Yandava C."/>
            <person name="Haas B."/>
            <person name="Henn M.R."/>
            <person name="Nusbaum C."/>
            <person name="Birren B."/>
        </authorList>
    </citation>
    <scope>NUCLEOTIDE SEQUENCE [LARGE SCALE GENOMIC DNA]</scope>
    <source>
        <strain evidence="3">RAJ116</strain>
    </source>
</reference>
<proteinExistence type="predicted"/>
<evidence type="ECO:0000313" key="2">
    <source>
        <dbReference type="EMBL" id="KNC36463.1"/>
    </source>
</evidence>
<feature type="signal peptide" evidence="1">
    <location>
        <begin position="1"/>
        <end position="19"/>
    </location>
</feature>
<name>A0A0L0CVZ0_PLAFA</name>
<reference evidence="3" key="2">
    <citation type="submission" date="2015-07" db="EMBL/GenBank/DDBJ databases">
        <title>The genome sequence of Plasmodium falciparum RAJ116.</title>
        <authorList>
            <consortium name="The Broad Institute Genome Sequencing Platform"/>
            <person name="Volkman S.K."/>
            <person name="Neafsey D.E."/>
            <person name="Dash A.P."/>
            <person name="Chitnis C.E."/>
            <person name="Hartl D.L."/>
            <person name="Young S.K."/>
            <person name="Kodira C.D."/>
            <person name="Zeng Q."/>
            <person name="Koehrsen M."/>
            <person name="Godfrey P."/>
            <person name="Alvarado L."/>
            <person name="Berlin A."/>
            <person name="Borenstein D."/>
            <person name="Chen Z."/>
            <person name="Engels R."/>
            <person name="Freedman E."/>
            <person name="Gellesch M."/>
            <person name="Goldberg J."/>
            <person name="Griggs A."/>
            <person name="Gujja S."/>
            <person name="Heiman D."/>
            <person name="Hepburn T."/>
            <person name="Howarth C."/>
            <person name="Jen D."/>
            <person name="Larson L."/>
            <person name="Lewis B."/>
            <person name="Mehta T."/>
            <person name="Park D."/>
            <person name="Pearson M."/>
            <person name="Roberts A."/>
            <person name="Saif S."/>
            <person name="Shea T."/>
            <person name="Shenoy N."/>
            <person name="Sisk P."/>
            <person name="Stolte C."/>
            <person name="Sykes S."/>
            <person name="Walk T."/>
            <person name="White J."/>
            <person name="Yandava C."/>
            <person name="Wirth D.F."/>
            <person name="Nusbaum C."/>
            <person name="Birren B."/>
        </authorList>
    </citation>
    <scope>NUCLEOTIDE SEQUENCE [LARGE SCALE GENOMIC DNA]</scope>
    <source>
        <strain evidence="3">RAJ116</strain>
    </source>
</reference>
<accession>A0A0L0CVZ0</accession>
<organism evidence="2 3">
    <name type="scientific">Plasmodium falciparum RAJ116</name>
    <dbReference type="NCBI Taxonomy" id="580058"/>
    <lineage>
        <taxon>Eukaryota</taxon>
        <taxon>Sar</taxon>
        <taxon>Alveolata</taxon>
        <taxon>Apicomplexa</taxon>
        <taxon>Aconoidasida</taxon>
        <taxon>Haemosporida</taxon>
        <taxon>Plasmodiidae</taxon>
        <taxon>Plasmodium</taxon>
        <taxon>Plasmodium (Laverania)</taxon>
    </lineage>
</organism>
<feature type="chain" id="PRO_5005537024" evidence="1">
    <location>
        <begin position="20"/>
        <end position="1378"/>
    </location>
</feature>
<protein>
    <submittedName>
        <fullName evidence="2">High molecular weight rhoptry protein-2</fullName>
    </submittedName>
</protein>
<evidence type="ECO:0000313" key="3">
    <source>
        <dbReference type="Proteomes" id="UP000054566"/>
    </source>
</evidence>
<sequence length="1378" mass="162575">MIKVTIFLLLSIFSFNLYGLELNEKVSIKYGAEQGVGSADSNTKLCSDILKYLYMDEYLSEGDKATFEKKCHNVIGNIRNTFSNKNTIKEGNEFLMSILHMKSLYGNNNNNNAGSESDVTLKSLYLSLKGSQNTEGESEVPSDDEINKTIMNFVKFNKYLLDNSNDVKKVHDFLVLTSQSNENLLPNKEKLFEQIVDQIKYFDEYFFASGGKIKVKKGYLKYNFLDIYKQPVCSAYLHLCSRYYESVSIYIRLKKVFNGIPAFLDKNCRKVKGEEFKKLMDMELKHNHIVERFDKYIISDDLYYVNMKVFDLKNVDKIQVSKIDDINNLNIYEHKETMHLSAKNLSRYIDIKKELNDEKAYKQLMSAIRKYVTTLTKADSDITYFVKQLDDEEIERFLIDLNFFLYNGFLRITEDKHLINADDVSPSYINLYRSNNIVALYILKTQYEENKLSEYRAHKFYRRKRVSNITNDMIKKDFTQTNALTNLPNLDNKKTTEYYLKEYENFVENFQPDLHDIMKLQLFFTMAFKDCNVNQNFTETSKKLWFDLLYAYDKFGWFYIHPNEVINSINKTDFVRHVLVSRNFLLKNNDQLTFLETQVAKIVEIINLSLEVDKSPDSLDFSIPMNFFNHKNGYHVMNDDKLKLLTSYEYIDSIANNYFFLSEYKNDVFRTGNNFKLYFNLPNIYSLAYQLFNELAININVITNVPLKKYLKYNASYAYFTLMNMIGKNHDIYSKGSRFVYASYILGLVFFIESHIDIARLKPKDFFFMKQSLPIIDHVYHKDLKTLKKNCTLLTDFMKINKNSQNYSLTHTEEMIKILGLLTVTLWAKEGKKSVYYDDDVSLYRKLMVSCVFNGGETIQEKLANNIEKSCDISQYGIKSKNLKDMIDINLSIHKWNPAEIEKLAYSFVLSCKMQKLMYKPMNVEKLPLEDYYKLSLAPDMVKTYHCYKLGKQAAELLESIILKKKFVRFRVTDAIDVYDFFYIKKVLSSRIKKEYNEFLQDKRAFEKKELETILNNSPFSEEQTMKLINSYECHWFTSYENFRILWMHASSNLGTGTYLKNFFSELWQNIRFLFKSKLKIRDMEYFSGDISQMNLLDYYSPMVHSESHCQEKMQVLFITLRDSKEENRSEIAQKVKSAYYQCKLDYSKNHHSDFIHRIHPNDFLNNKVYVLKQPYYLMSNVPLNNPKKVSRLFVTEGTLEYLLLDKINIPECFGPCTKLHFNKVVIKESKQRIYDMTINNALVPEIQPYNRRKYMTIYINEAYIKNIVSDALTSEEIKRHDIQKGNIKICMGKSTYLTEPILTEEHFNLTHKPVYDFSSVKHNLKVFHMKNEHLVSEDPNDDCFINYPLATINLDISDPYKEISEDLIKNLYILKSS</sequence>
<dbReference type="OrthoDB" id="391866at2759"/>
<evidence type="ECO:0000256" key="1">
    <source>
        <dbReference type="SAM" id="SignalP"/>
    </source>
</evidence>
<gene>
    <name evidence="2" type="ORF">PFLG_01800</name>
</gene>